<protein>
    <submittedName>
        <fullName evidence="2">Uncharacterized protein</fullName>
    </submittedName>
</protein>
<dbReference type="AlphaFoldDB" id="A0AAW2LB59"/>
<evidence type="ECO:0000313" key="2">
    <source>
        <dbReference type="EMBL" id="KAL0315411.1"/>
    </source>
</evidence>
<reference evidence="2" key="2">
    <citation type="journal article" date="2024" name="Plant">
        <title>Genomic evolution and insights into agronomic trait innovations of Sesamum species.</title>
        <authorList>
            <person name="Miao H."/>
            <person name="Wang L."/>
            <person name="Qu L."/>
            <person name="Liu H."/>
            <person name="Sun Y."/>
            <person name="Le M."/>
            <person name="Wang Q."/>
            <person name="Wei S."/>
            <person name="Zheng Y."/>
            <person name="Lin W."/>
            <person name="Duan Y."/>
            <person name="Cao H."/>
            <person name="Xiong S."/>
            <person name="Wang X."/>
            <person name="Wei L."/>
            <person name="Li C."/>
            <person name="Ma Q."/>
            <person name="Ju M."/>
            <person name="Zhao R."/>
            <person name="Li G."/>
            <person name="Mu C."/>
            <person name="Tian Q."/>
            <person name="Mei H."/>
            <person name="Zhang T."/>
            <person name="Gao T."/>
            <person name="Zhang H."/>
        </authorList>
    </citation>
    <scope>NUCLEOTIDE SEQUENCE</scope>
    <source>
        <strain evidence="2">G02</strain>
    </source>
</reference>
<gene>
    <name evidence="2" type="ORF">Sradi_5419300</name>
</gene>
<evidence type="ECO:0000256" key="1">
    <source>
        <dbReference type="SAM" id="MobiDB-lite"/>
    </source>
</evidence>
<sequence length="49" mass="5584">MPLLHYPHHHHPHLLVDERQPPPAGDSTFGHPPSSKLPQKSHRLDESPQ</sequence>
<accession>A0AAW2LB59</accession>
<organism evidence="2">
    <name type="scientific">Sesamum radiatum</name>
    <name type="common">Black benniseed</name>
    <dbReference type="NCBI Taxonomy" id="300843"/>
    <lineage>
        <taxon>Eukaryota</taxon>
        <taxon>Viridiplantae</taxon>
        <taxon>Streptophyta</taxon>
        <taxon>Embryophyta</taxon>
        <taxon>Tracheophyta</taxon>
        <taxon>Spermatophyta</taxon>
        <taxon>Magnoliopsida</taxon>
        <taxon>eudicotyledons</taxon>
        <taxon>Gunneridae</taxon>
        <taxon>Pentapetalae</taxon>
        <taxon>asterids</taxon>
        <taxon>lamiids</taxon>
        <taxon>Lamiales</taxon>
        <taxon>Pedaliaceae</taxon>
        <taxon>Sesamum</taxon>
    </lineage>
</organism>
<dbReference type="EMBL" id="JACGWJ010000025">
    <property type="protein sequence ID" value="KAL0315411.1"/>
    <property type="molecule type" value="Genomic_DNA"/>
</dbReference>
<reference evidence="2" key="1">
    <citation type="submission" date="2020-06" db="EMBL/GenBank/DDBJ databases">
        <authorList>
            <person name="Li T."/>
            <person name="Hu X."/>
            <person name="Zhang T."/>
            <person name="Song X."/>
            <person name="Zhang H."/>
            <person name="Dai N."/>
            <person name="Sheng W."/>
            <person name="Hou X."/>
            <person name="Wei L."/>
        </authorList>
    </citation>
    <scope>NUCLEOTIDE SEQUENCE</scope>
    <source>
        <strain evidence="2">G02</strain>
        <tissue evidence="2">Leaf</tissue>
    </source>
</reference>
<feature type="region of interest" description="Disordered" evidence="1">
    <location>
        <begin position="1"/>
        <end position="49"/>
    </location>
</feature>
<name>A0AAW2LB59_SESRA</name>
<comment type="caution">
    <text evidence="2">The sequence shown here is derived from an EMBL/GenBank/DDBJ whole genome shotgun (WGS) entry which is preliminary data.</text>
</comment>
<proteinExistence type="predicted"/>
<feature type="compositionally biased region" description="Basic residues" evidence="1">
    <location>
        <begin position="1"/>
        <end position="13"/>
    </location>
</feature>